<dbReference type="Gene3D" id="2.10.10.100">
    <property type="match status" value="1"/>
</dbReference>
<dbReference type="SUPFAM" id="SSF53448">
    <property type="entry name" value="Nucleotide-diphospho-sugar transferases"/>
    <property type="match status" value="1"/>
</dbReference>
<dbReference type="InterPro" id="IPR002618">
    <property type="entry name" value="UDPGP_fam"/>
</dbReference>
<dbReference type="PANTHER" id="PTHR11952">
    <property type="entry name" value="UDP- GLUCOSE PYROPHOSPHORYLASE"/>
    <property type="match status" value="1"/>
</dbReference>
<keyword evidence="5" id="KW-0548">Nucleotidyltransferase</keyword>
<name>A0A8K0P648_LADFU</name>
<comment type="pathway">
    <text evidence="1">Nucleotide-sugar biosynthesis; UDP-N-acetyl-alpha-D-glucosamine biosynthesis; UDP-N-acetyl-alpha-D-glucosamine from N-acetyl-alpha-D-glucosamine 1-phosphate: step 1/1.</text>
</comment>
<dbReference type="CDD" id="cd04193">
    <property type="entry name" value="UDPGlcNAc_PPase"/>
    <property type="match status" value="1"/>
</dbReference>
<dbReference type="OrthoDB" id="532420at2759"/>
<dbReference type="Gene3D" id="3.90.550.10">
    <property type="entry name" value="Spore Coat Polysaccharide Biosynthesis Protein SpsA, Chain A"/>
    <property type="match status" value="1"/>
</dbReference>
<dbReference type="EC" id="2.7.7.23" evidence="3"/>
<dbReference type="Proteomes" id="UP000792457">
    <property type="component" value="Unassembled WGS sequence"/>
</dbReference>
<gene>
    <name evidence="7" type="ORF">J437_LFUL014645</name>
</gene>
<dbReference type="GO" id="GO:0006048">
    <property type="term" value="P:UDP-N-acetylglucosamine biosynthetic process"/>
    <property type="evidence" value="ECO:0007669"/>
    <property type="project" value="TreeGrafter"/>
</dbReference>
<reference evidence="7" key="1">
    <citation type="submission" date="2013-04" db="EMBL/GenBank/DDBJ databases">
        <authorList>
            <person name="Qu J."/>
            <person name="Murali S.C."/>
            <person name="Bandaranaike D."/>
            <person name="Bellair M."/>
            <person name="Blankenburg K."/>
            <person name="Chao H."/>
            <person name="Dinh H."/>
            <person name="Doddapaneni H."/>
            <person name="Downs B."/>
            <person name="Dugan-Rocha S."/>
            <person name="Elkadiri S."/>
            <person name="Gnanaolivu R.D."/>
            <person name="Hernandez B."/>
            <person name="Javaid M."/>
            <person name="Jayaseelan J.C."/>
            <person name="Lee S."/>
            <person name="Li M."/>
            <person name="Ming W."/>
            <person name="Munidasa M."/>
            <person name="Muniz J."/>
            <person name="Nguyen L."/>
            <person name="Ongeri F."/>
            <person name="Osuji N."/>
            <person name="Pu L.-L."/>
            <person name="Puazo M."/>
            <person name="Qu C."/>
            <person name="Quiroz J."/>
            <person name="Raj R."/>
            <person name="Weissenberger G."/>
            <person name="Xin Y."/>
            <person name="Zou X."/>
            <person name="Han Y."/>
            <person name="Richards S."/>
            <person name="Worley K."/>
            <person name="Muzny D."/>
            <person name="Gibbs R."/>
        </authorList>
    </citation>
    <scope>NUCLEOTIDE SEQUENCE</scope>
    <source>
        <strain evidence="7">Sampled in the wild</strain>
    </source>
</reference>
<dbReference type="GO" id="GO:0003977">
    <property type="term" value="F:UDP-N-acetylglucosamine diphosphorylase activity"/>
    <property type="evidence" value="ECO:0007669"/>
    <property type="project" value="UniProtKB-EC"/>
</dbReference>
<protein>
    <recommendedName>
        <fullName evidence="3">UDP-N-acetylglucosamine diphosphorylase</fullName>
        <ecNumber evidence="3">2.7.7.23</ecNumber>
    </recommendedName>
</protein>
<dbReference type="FunFam" id="3.90.550.10:FF:000043">
    <property type="entry name" value="UDP-N-acetylhexosamine pyrophosphorylase isoform X2"/>
    <property type="match status" value="1"/>
</dbReference>
<keyword evidence="8" id="KW-1185">Reference proteome</keyword>
<dbReference type="Pfam" id="PF01704">
    <property type="entry name" value="UDPGP"/>
    <property type="match status" value="1"/>
</dbReference>
<proteinExistence type="inferred from homology"/>
<comment type="catalytic activity">
    <reaction evidence="6">
        <text>N-acetyl-alpha-D-glucosamine 1-phosphate + UTP + H(+) = UDP-N-acetyl-alpha-D-glucosamine + diphosphate</text>
        <dbReference type="Rhea" id="RHEA:13509"/>
        <dbReference type="ChEBI" id="CHEBI:15378"/>
        <dbReference type="ChEBI" id="CHEBI:33019"/>
        <dbReference type="ChEBI" id="CHEBI:46398"/>
        <dbReference type="ChEBI" id="CHEBI:57705"/>
        <dbReference type="ChEBI" id="CHEBI:57776"/>
        <dbReference type="EC" id="2.7.7.23"/>
    </reaction>
</comment>
<accession>A0A8K0P648</accession>
<dbReference type="PANTHER" id="PTHR11952:SF2">
    <property type="entry name" value="LD24639P"/>
    <property type="match status" value="1"/>
</dbReference>
<keyword evidence="4" id="KW-0808">Transferase</keyword>
<evidence type="ECO:0000256" key="2">
    <source>
        <dbReference type="ARBA" id="ARBA00010401"/>
    </source>
</evidence>
<evidence type="ECO:0000256" key="6">
    <source>
        <dbReference type="ARBA" id="ARBA00048493"/>
    </source>
</evidence>
<evidence type="ECO:0000313" key="7">
    <source>
        <dbReference type="EMBL" id="KAG8234502.1"/>
    </source>
</evidence>
<evidence type="ECO:0000256" key="4">
    <source>
        <dbReference type="ARBA" id="ARBA00022679"/>
    </source>
</evidence>
<evidence type="ECO:0000256" key="1">
    <source>
        <dbReference type="ARBA" id="ARBA00005208"/>
    </source>
</evidence>
<dbReference type="InterPro" id="IPR029044">
    <property type="entry name" value="Nucleotide-diphossugar_trans"/>
</dbReference>
<evidence type="ECO:0000256" key="5">
    <source>
        <dbReference type="ARBA" id="ARBA00022695"/>
    </source>
</evidence>
<evidence type="ECO:0000256" key="3">
    <source>
        <dbReference type="ARBA" id="ARBA00012457"/>
    </source>
</evidence>
<comment type="caution">
    <text evidence="7">The sequence shown here is derived from an EMBL/GenBank/DDBJ whole genome shotgun (WGS) entry which is preliminary data.</text>
</comment>
<comment type="similarity">
    <text evidence="2">Belongs to the UDPGP type 1 family.</text>
</comment>
<dbReference type="InterPro" id="IPR039741">
    <property type="entry name" value="UDP-sugar_pyrophosphorylase"/>
</dbReference>
<dbReference type="AlphaFoldDB" id="A0A8K0P648"/>
<dbReference type="EMBL" id="KZ308819">
    <property type="protein sequence ID" value="KAG8234502.1"/>
    <property type="molecule type" value="Genomic_DNA"/>
</dbReference>
<sequence>MRGRRSRQWYRTAFLGAERERKNSSGRGWQQVREEGGVVPHHITLSPLSDARLGADPRGILEPRIETQLPRFFGGVHLGKALTNWVIRWARISRTAPPAVPKIRRMDITNLKQSLEQYGQEHLLQFWETLDDNERDHLEQDINEINLKDVTHFFNKTCNSINEDQGKLDDRLQPVPSEIYGSVVQTSKEKLKFYRDEGFRQIANGKVAVLLLAGGQGTRLGVSYPKGMYDVGLPSHKTLYQLQAERIRKLEELAFQQTGNHGHIPWYIMTSEHTKEPTLEFFAKHNYFGLKRENLIVFEQGMLPCFTLDGKIIMETKSKIAKAPDLQRRNIQYIHVYCVDNILVKLADPVFMGYCVSKGADCGAKVVEKSFPAEAVGVVCKVDGKYQVVEYSEITPKTAQKRNPDNRLTFRAGNICNHFFTTDFLDTVVNEKEYGLKHHVARKKIPYVDGDGKIVKPDKVNGIKMEKFVFDVFQFSNNFVVWEVLREDEFSPLKNADGAEKDTPTTARHDLYSLHQRYIMAAGGQFVDQDNMPIIPSVTSTIQNANGTIHETNNNEIEKSSLKWKGPVVCEISPLVSYDGEGLEDLVCNKKYQPPLCLRASSEKILHKNRCDKGEH</sequence>
<evidence type="ECO:0000313" key="8">
    <source>
        <dbReference type="Proteomes" id="UP000792457"/>
    </source>
</evidence>
<organism evidence="7 8">
    <name type="scientific">Ladona fulva</name>
    <name type="common">Scarce chaser dragonfly</name>
    <name type="synonym">Libellula fulva</name>
    <dbReference type="NCBI Taxonomy" id="123851"/>
    <lineage>
        <taxon>Eukaryota</taxon>
        <taxon>Metazoa</taxon>
        <taxon>Ecdysozoa</taxon>
        <taxon>Arthropoda</taxon>
        <taxon>Hexapoda</taxon>
        <taxon>Insecta</taxon>
        <taxon>Pterygota</taxon>
        <taxon>Palaeoptera</taxon>
        <taxon>Odonata</taxon>
        <taxon>Epiprocta</taxon>
        <taxon>Anisoptera</taxon>
        <taxon>Libelluloidea</taxon>
        <taxon>Libellulidae</taxon>
        <taxon>Ladona</taxon>
    </lineage>
</organism>
<reference evidence="7" key="2">
    <citation type="submission" date="2017-10" db="EMBL/GenBank/DDBJ databases">
        <title>Ladona fulva Genome sequencing and assembly.</title>
        <authorList>
            <person name="Murali S."/>
            <person name="Richards S."/>
            <person name="Bandaranaike D."/>
            <person name="Bellair M."/>
            <person name="Blankenburg K."/>
            <person name="Chao H."/>
            <person name="Dinh H."/>
            <person name="Doddapaneni H."/>
            <person name="Dugan-Rocha S."/>
            <person name="Elkadiri S."/>
            <person name="Gnanaolivu R."/>
            <person name="Hernandez B."/>
            <person name="Skinner E."/>
            <person name="Javaid M."/>
            <person name="Lee S."/>
            <person name="Li M."/>
            <person name="Ming W."/>
            <person name="Munidasa M."/>
            <person name="Muniz J."/>
            <person name="Nguyen L."/>
            <person name="Hughes D."/>
            <person name="Osuji N."/>
            <person name="Pu L.-L."/>
            <person name="Puazo M."/>
            <person name="Qu C."/>
            <person name="Quiroz J."/>
            <person name="Raj R."/>
            <person name="Weissenberger G."/>
            <person name="Xin Y."/>
            <person name="Zou X."/>
            <person name="Han Y."/>
            <person name="Worley K."/>
            <person name="Muzny D."/>
            <person name="Gibbs R."/>
        </authorList>
    </citation>
    <scope>NUCLEOTIDE SEQUENCE</scope>
    <source>
        <strain evidence="7">Sampled in the wild</strain>
    </source>
</reference>